<dbReference type="AlphaFoldDB" id="A0AAW0U9L3"/>
<keyword evidence="3" id="KW-1185">Reference proteome</keyword>
<organism evidence="2 3">
    <name type="scientific">Scylla paramamosain</name>
    <name type="common">Mud crab</name>
    <dbReference type="NCBI Taxonomy" id="85552"/>
    <lineage>
        <taxon>Eukaryota</taxon>
        <taxon>Metazoa</taxon>
        <taxon>Ecdysozoa</taxon>
        <taxon>Arthropoda</taxon>
        <taxon>Crustacea</taxon>
        <taxon>Multicrustacea</taxon>
        <taxon>Malacostraca</taxon>
        <taxon>Eumalacostraca</taxon>
        <taxon>Eucarida</taxon>
        <taxon>Decapoda</taxon>
        <taxon>Pleocyemata</taxon>
        <taxon>Brachyura</taxon>
        <taxon>Eubrachyura</taxon>
        <taxon>Portunoidea</taxon>
        <taxon>Portunidae</taxon>
        <taxon>Portuninae</taxon>
        <taxon>Scylla</taxon>
    </lineage>
</organism>
<feature type="region of interest" description="Disordered" evidence="1">
    <location>
        <begin position="1"/>
        <end position="92"/>
    </location>
</feature>
<gene>
    <name evidence="2" type="ORF">O3P69_005371</name>
</gene>
<evidence type="ECO:0000313" key="2">
    <source>
        <dbReference type="EMBL" id="KAK8396279.1"/>
    </source>
</evidence>
<feature type="compositionally biased region" description="Basic and acidic residues" evidence="1">
    <location>
        <begin position="79"/>
        <end position="92"/>
    </location>
</feature>
<reference evidence="2 3" key="1">
    <citation type="submission" date="2023-03" db="EMBL/GenBank/DDBJ databases">
        <title>High-quality genome of Scylla paramamosain provides insights in environmental adaptation.</title>
        <authorList>
            <person name="Zhang L."/>
        </authorList>
    </citation>
    <scope>NUCLEOTIDE SEQUENCE [LARGE SCALE GENOMIC DNA]</scope>
    <source>
        <strain evidence="2">LZ_2023a</strain>
        <tissue evidence="2">Muscle</tissue>
    </source>
</reference>
<accession>A0AAW0U9L3</accession>
<dbReference type="Proteomes" id="UP001487740">
    <property type="component" value="Unassembled WGS sequence"/>
</dbReference>
<proteinExistence type="predicted"/>
<feature type="compositionally biased region" description="Pro residues" evidence="1">
    <location>
        <begin position="7"/>
        <end position="20"/>
    </location>
</feature>
<protein>
    <submittedName>
        <fullName evidence="2">Uncharacterized protein</fullName>
    </submittedName>
</protein>
<name>A0AAW0U9L3_SCYPA</name>
<evidence type="ECO:0000256" key="1">
    <source>
        <dbReference type="SAM" id="MobiDB-lite"/>
    </source>
</evidence>
<evidence type="ECO:0000313" key="3">
    <source>
        <dbReference type="Proteomes" id="UP001487740"/>
    </source>
</evidence>
<dbReference type="EMBL" id="JARAKH010000016">
    <property type="protein sequence ID" value="KAK8396279.1"/>
    <property type="molecule type" value="Genomic_DNA"/>
</dbReference>
<comment type="caution">
    <text evidence="2">The sequence shown here is derived from an EMBL/GenBank/DDBJ whole genome shotgun (WGS) entry which is preliminary data.</text>
</comment>
<sequence length="142" mass="14867">MTRSVPFPRPASPTPPPPPSSCKHGRPTNTPEELSPSPAPAACGETPAVLALPSDASHGCRTPLTQHVPPLSTATLARGSHDDLTSDTERQPKPQLLLLLLLLLRSPPTVPWEKNAPLGNRMNEAPVAGIPSPAAKFLTSCA</sequence>